<dbReference type="InterPro" id="IPR056404">
    <property type="entry name" value="HTH_RNase_II"/>
</dbReference>
<reference evidence="2" key="1">
    <citation type="submission" date="2020-07" db="EMBL/GenBank/DDBJ databases">
        <title>Huge and variable diversity of episymbiotic CPR bacteria and DPANN archaea in groundwater ecosystems.</title>
        <authorList>
            <person name="He C.Y."/>
            <person name="Keren R."/>
            <person name="Whittaker M."/>
            <person name="Farag I.F."/>
            <person name="Doudna J."/>
            <person name="Cate J.H.D."/>
            <person name="Banfield J.F."/>
        </authorList>
    </citation>
    <scope>NUCLEOTIDE SEQUENCE</scope>
    <source>
        <strain evidence="2">NC_groundwater_1664_Pr3_B-0.1um_52_9</strain>
    </source>
</reference>
<dbReference type="GO" id="GO:0003723">
    <property type="term" value="F:RNA binding"/>
    <property type="evidence" value="ECO:0007669"/>
    <property type="project" value="InterPro"/>
</dbReference>
<protein>
    <submittedName>
        <fullName evidence="2">RNB domain-containing ribonuclease</fullName>
    </submittedName>
</protein>
<sequence>MSFQKNNIVDYYDNRRISCGLIIEVDDRKLRVLNDQGKEARISPTRTLISGKEPGFPLTGSRDEQVNRLKEISAKRENLKTRIDLRELWEVVGQETREIDIDDLSELFFGNENDSDSTASLLRAIFEDRLYFKIRPDTIEVPTQNQVEQALIQREKEQDRARFIAESAEFLLRLKSFDNQNSRKTPDKLISMLEEAALHGPDWVLIKPVKEIFSQAGLTGNWDPFRVLVKLGHWSEDENITLRAEGIQFGFSTETEAAAQEAAQRPLPIDAEDLLDEKPITIDALSTRDVDDALSVSSDGPDLIVGIHITDVTHFVDHNSLLDHEVRERTISIYLPEKTIPMMPRILSEQAASLEVGAERPALSVMVRFGPDLELLDYRLTNSIIKVDRRLTYEEADERIADPGSPEAAMFAVASAVRRRRVDSGAIIFKDPEVSVRVDENGNIEVSTRDRETPAQILVSEMMILANNLFARYLYEHNVPGIFRSQPPPLEKIELGEEHDPVQSYRCKKVLSRGDLSTEPAPHSTLGLEMYTTASSPLRRYTDLIVQRQLKAALGKRQPLGKEELERILDAIQYRLERAVVMERERQKYFLLKYLEQRKSDEFEVVVLNRFPKFFLVQITQLSLNAVLHVSGGTSLTPGERLVARIEKINPRDDRLTLSLVRWVRQ</sequence>
<proteinExistence type="predicted"/>
<dbReference type="Proteomes" id="UP000807825">
    <property type="component" value="Unassembled WGS sequence"/>
</dbReference>
<dbReference type="Pfam" id="PF00773">
    <property type="entry name" value="RNB"/>
    <property type="match status" value="1"/>
</dbReference>
<name>A0A9D6V398_9BACT</name>
<dbReference type="AlphaFoldDB" id="A0A9D6V398"/>
<evidence type="ECO:0000313" key="3">
    <source>
        <dbReference type="Proteomes" id="UP000807825"/>
    </source>
</evidence>
<dbReference type="EMBL" id="JACRDE010000192">
    <property type="protein sequence ID" value="MBI5249206.1"/>
    <property type="molecule type" value="Genomic_DNA"/>
</dbReference>
<dbReference type="SMART" id="SM00955">
    <property type="entry name" value="RNB"/>
    <property type="match status" value="1"/>
</dbReference>
<evidence type="ECO:0000259" key="1">
    <source>
        <dbReference type="SMART" id="SM00955"/>
    </source>
</evidence>
<gene>
    <name evidence="2" type="ORF">HY912_06905</name>
</gene>
<dbReference type="InterPro" id="IPR050180">
    <property type="entry name" value="RNR_Ribonuclease"/>
</dbReference>
<organism evidence="2 3">
    <name type="scientific">Desulfomonile tiedjei</name>
    <dbReference type="NCBI Taxonomy" id="2358"/>
    <lineage>
        <taxon>Bacteria</taxon>
        <taxon>Pseudomonadati</taxon>
        <taxon>Thermodesulfobacteriota</taxon>
        <taxon>Desulfomonilia</taxon>
        <taxon>Desulfomonilales</taxon>
        <taxon>Desulfomonilaceae</taxon>
        <taxon>Desulfomonile</taxon>
    </lineage>
</organism>
<dbReference type="GO" id="GO:0006402">
    <property type="term" value="P:mRNA catabolic process"/>
    <property type="evidence" value="ECO:0007669"/>
    <property type="project" value="TreeGrafter"/>
</dbReference>
<dbReference type="GO" id="GO:0000932">
    <property type="term" value="C:P-body"/>
    <property type="evidence" value="ECO:0007669"/>
    <property type="project" value="TreeGrafter"/>
</dbReference>
<evidence type="ECO:0000313" key="2">
    <source>
        <dbReference type="EMBL" id="MBI5249206.1"/>
    </source>
</evidence>
<dbReference type="PANTHER" id="PTHR23355">
    <property type="entry name" value="RIBONUCLEASE"/>
    <property type="match status" value="1"/>
</dbReference>
<dbReference type="SUPFAM" id="SSF50249">
    <property type="entry name" value="Nucleic acid-binding proteins"/>
    <property type="match status" value="1"/>
</dbReference>
<dbReference type="GO" id="GO:0000175">
    <property type="term" value="F:3'-5'-RNA exonuclease activity"/>
    <property type="evidence" value="ECO:0007669"/>
    <property type="project" value="TreeGrafter"/>
</dbReference>
<accession>A0A9D6V398</accession>
<dbReference type="Pfam" id="PF23161">
    <property type="entry name" value="HTH_RNase_II"/>
    <property type="match status" value="1"/>
</dbReference>
<dbReference type="PANTHER" id="PTHR23355:SF42">
    <property type="entry name" value="RIBONUCLEASE II, CHLOROPLASTIC_MITOCHONDRIAL"/>
    <property type="match status" value="1"/>
</dbReference>
<dbReference type="InterPro" id="IPR012340">
    <property type="entry name" value="NA-bd_OB-fold"/>
</dbReference>
<feature type="domain" description="RNB" evidence="1">
    <location>
        <begin position="271"/>
        <end position="556"/>
    </location>
</feature>
<dbReference type="InterPro" id="IPR001900">
    <property type="entry name" value="RNase_II/R"/>
</dbReference>
<comment type="caution">
    <text evidence="2">The sequence shown here is derived from an EMBL/GenBank/DDBJ whole genome shotgun (WGS) entry which is preliminary data.</text>
</comment>